<dbReference type="AlphaFoldDB" id="A0A7L4UR20"/>
<dbReference type="Gene3D" id="1.10.150.240">
    <property type="entry name" value="Putative phosphatase, domain 2"/>
    <property type="match status" value="1"/>
</dbReference>
<dbReference type="OrthoDB" id="9797415at2"/>
<keyword evidence="1" id="KW-0378">Hydrolase</keyword>
<name>A0A7L4UR20_BALHA</name>
<dbReference type="EMBL" id="QENZ01000003">
    <property type="protein sequence ID" value="PVX52200.1"/>
    <property type="molecule type" value="Genomic_DNA"/>
</dbReference>
<sequence length="203" mass="23634">MSKYDEYEVLIFDLGNTILPIAPELTIQSFQSLGFEGDILKPHVKLKRLLSNYQKGEVSTTYFLSFLQNELSKEVAEYEVVEAWNAMLLDFPKEHIALIKQLKETHQLILLSNTNELHTQCFQAKAASLYFRLSDYFHKVYYSQELGMSKPDKEIFDFVHKENLLDGKKVLFLDDLEENLVYPQEIGWNVGQVSTTKTILEWV</sequence>
<reference evidence="1 2" key="1">
    <citation type="submission" date="2018-05" db="EMBL/GenBank/DDBJ databases">
        <title>Genomic Encyclopedia of Type Strains, Phase IV (KMG-IV): sequencing the most valuable type-strain genomes for metagenomic binning, comparative biology and taxonomic classification.</title>
        <authorList>
            <person name="Goeker M."/>
        </authorList>
    </citation>
    <scope>NUCLEOTIDE SEQUENCE [LARGE SCALE GENOMIC DNA]</scope>
    <source>
        <strain evidence="1 2">DSM 28579</strain>
    </source>
</reference>
<protein>
    <submittedName>
        <fullName evidence="1">Putative hydrolase of the HAD superfamily</fullName>
    </submittedName>
</protein>
<accession>A0A7L4UR20</accession>
<dbReference type="RefSeq" id="WP_116495742.1">
    <property type="nucleotide sequence ID" value="NZ_QENZ01000003.1"/>
</dbReference>
<dbReference type="SFLD" id="SFLDG01129">
    <property type="entry name" value="C1.5:_HAD__Beta-PGM__Phosphata"/>
    <property type="match status" value="1"/>
</dbReference>
<dbReference type="Pfam" id="PF00702">
    <property type="entry name" value="Hydrolase"/>
    <property type="match status" value="1"/>
</dbReference>
<dbReference type="Gene3D" id="3.40.50.1000">
    <property type="entry name" value="HAD superfamily/HAD-like"/>
    <property type="match status" value="1"/>
</dbReference>
<dbReference type="PANTHER" id="PTHR43611:SF3">
    <property type="entry name" value="FLAVIN MONONUCLEOTIDE HYDROLASE 1, CHLOROPLATIC"/>
    <property type="match status" value="1"/>
</dbReference>
<evidence type="ECO:0000313" key="1">
    <source>
        <dbReference type="EMBL" id="PVX52200.1"/>
    </source>
</evidence>
<keyword evidence="2" id="KW-1185">Reference proteome</keyword>
<dbReference type="PANTHER" id="PTHR43611">
    <property type="entry name" value="ALPHA-D-GLUCOSE 1-PHOSPHATE PHOSPHATASE"/>
    <property type="match status" value="1"/>
</dbReference>
<dbReference type="InterPro" id="IPR036412">
    <property type="entry name" value="HAD-like_sf"/>
</dbReference>
<dbReference type="SFLD" id="SFLDS00003">
    <property type="entry name" value="Haloacid_Dehalogenase"/>
    <property type="match status" value="1"/>
</dbReference>
<organism evidence="1 2">
    <name type="scientific">Balneicella halophila</name>
    <dbReference type="NCBI Taxonomy" id="1537566"/>
    <lineage>
        <taxon>Bacteria</taxon>
        <taxon>Pseudomonadati</taxon>
        <taxon>Bacteroidota</taxon>
        <taxon>Bacteroidia</taxon>
        <taxon>Bacteroidales</taxon>
        <taxon>Balneicellaceae</taxon>
        <taxon>Balneicella</taxon>
    </lineage>
</organism>
<dbReference type="Proteomes" id="UP000251835">
    <property type="component" value="Unassembled WGS sequence"/>
</dbReference>
<dbReference type="InterPro" id="IPR023214">
    <property type="entry name" value="HAD_sf"/>
</dbReference>
<dbReference type="GO" id="GO:0016787">
    <property type="term" value="F:hydrolase activity"/>
    <property type="evidence" value="ECO:0007669"/>
    <property type="project" value="UniProtKB-KW"/>
</dbReference>
<dbReference type="SUPFAM" id="SSF56784">
    <property type="entry name" value="HAD-like"/>
    <property type="match status" value="1"/>
</dbReference>
<comment type="caution">
    <text evidence="1">The sequence shown here is derived from an EMBL/GenBank/DDBJ whole genome shotgun (WGS) entry which is preliminary data.</text>
</comment>
<dbReference type="InterPro" id="IPR023198">
    <property type="entry name" value="PGP-like_dom2"/>
</dbReference>
<proteinExistence type="predicted"/>
<gene>
    <name evidence="1" type="ORF">C7377_0507</name>
</gene>
<evidence type="ECO:0000313" key="2">
    <source>
        <dbReference type="Proteomes" id="UP000251835"/>
    </source>
</evidence>